<dbReference type="GO" id="GO:0070475">
    <property type="term" value="P:rRNA base methylation"/>
    <property type="evidence" value="ECO:0007669"/>
    <property type="project" value="TreeGrafter"/>
</dbReference>
<evidence type="ECO:0000256" key="6">
    <source>
        <dbReference type="ARBA" id="ARBA00022552"/>
    </source>
</evidence>
<dbReference type="SUPFAM" id="SSF75217">
    <property type="entry name" value="alpha/beta knot"/>
    <property type="match status" value="1"/>
</dbReference>
<dbReference type="InterPro" id="IPR006700">
    <property type="entry name" value="RsmE"/>
</dbReference>
<dbReference type="AlphaFoldDB" id="A0A1S6IP77"/>
<dbReference type="EMBL" id="CP019728">
    <property type="protein sequence ID" value="AQS53270.1"/>
    <property type="molecule type" value="Genomic_DNA"/>
</dbReference>
<dbReference type="PANTHER" id="PTHR30027">
    <property type="entry name" value="RIBOSOMAL RNA SMALL SUBUNIT METHYLTRANSFERASE E"/>
    <property type="match status" value="1"/>
</dbReference>
<evidence type="ECO:0000256" key="10">
    <source>
        <dbReference type="ARBA" id="ARBA00025699"/>
    </source>
</evidence>
<comment type="subcellular location">
    <subcellularLocation>
        <location evidence="1 12">Cytoplasm</location>
    </subcellularLocation>
</comment>
<gene>
    <name evidence="15" type="primary">rsmE</name>
    <name evidence="15" type="ORF">BW727_100877</name>
</gene>
<accession>A0A1S6IP77</accession>
<dbReference type="InterPro" id="IPR029028">
    <property type="entry name" value="Alpha/beta_knot_MTases"/>
</dbReference>
<comment type="function">
    <text evidence="10 12">Specifically methylates the N3 position of the uracil ring of uridine 1498 (m3U1498) in 16S rRNA. Acts on the fully assembled 30S ribosomal subunit.</text>
</comment>
<dbReference type="Proteomes" id="UP000188993">
    <property type="component" value="Chromosome"/>
</dbReference>
<dbReference type="EC" id="2.1.1.193" evidence="3 12"/>
<dbReference type="Pfam" id="PF04452">
    <property type="entry name" value="Methyltrans_RNA"/>
    <property type="match status" value="1"/>
</dbReference>
<dbReference type="Pfam" id="PF20260">
    <property type="entry name" value="PUA_4"/>
    <property type="match status" value="1"/>
</dbReference>
<evidence type="ECO:0000256" key="4">
    <source>
        <dbReference type="ARBA" id="ARBA00013673"/>
    </source>
</evidence>
<comment type="similarity">
    <text evidence="2 12">Belongs to the RNA methyltransferase RsmE family.</text>
</comment>
<keyword evidence="5 12" id="KW-0963">Cytoplasm</keyword>
<evidence type="ECO:0000256" key="12">
    <source>
        <dbReference type="PIRNR" id="PIRNR015601"/>
    </source>
</evidence>
<keyword evidence="7 12" id="KW-0489">Methyltransferase</keyword>
<sequence length="252" mass="28311">MQRYMLTESLADFKGTTTELSGEHFHHIKNVMRSKVGTKVYLTDPNRHSFVAEIISFTDQTVLLKWVSNEERNSELPVEVTIASGLTKGDKQELIIQKATELGANQIITFASNYSVVKWDSKKVAKKITRFQRIAQEAAEQSHRQQVPMVDHFNDLKTLLDSSKNYTHKLVAYEEESKVGEKSRFADTLTKVKSGESLLIVFGPEGGLSLNEITQLQAEGFVTCGLGPRILRAETAPLYVLAAISYQFELLN</sequence>
<evidence type="ECO:0000259" key="14">
    <source>
        <dbReference type="Pfam" id="PF20260"/>
    </source>
</evidence>
<reference evidence="15 16" key="1">
    <citation type="journal article" date="2014" name="Int. J. Syst. Evol. Microbiol.">
        <title>Jeotgalibaca dankookensis gen. nov., sp. nov., a member of the family Carnobacteriaceae, isolated from seujeot (Korean traditional food).</title>
        <authorList>
            <person name="Lee D.G."/>
            <person name="Trujillo M.E."/>
            <person name="Kang H."/>
            <person name="Ahn T.Y."/>
        </authorList>
    </citation>
    <scope>NUCLEOTIDE SEQUENCE [LARGE SCALE GENOMIC DNA]</scope>
    <source>
        <strain evidence="15 16">EX-07</strain>
    </source>
</reference>
<dbReference type="InterPro" id="IPR046886">
    <property type="entry name" value="RsmE_MTase_dom"/>
</dbReference>
<dbReference type="STRING" id="708126.BW727_100877"/>
<dbReference type="GO" id="GO:0070042">
    <property type="term" value="F:rRNA (uridine-N3-)-methyltransferase activity"/>
    <property type="evidence" value="ECO:0007669"/>
    <property type="project" value="TreeGrafter"/>
</dbReference>
<dbReference type="InterPro" id="IPR015947">
    <property type="entry name" value="PUA-like_sf"/>
</dbReference>
<dbReference type="NCBIfam" id="NF008691">
    <property type="entry name" value="PRK11713.1-4"/>
    <property type="match status" value="1"/>
</dbReference>
<dbReference type="Gene3D" id="3.40.1280.10">
    <property type="match status" value="1"/>
</dbReference>
<keyword evidence="6 12" id="KW-0698">rRNA processing</keyword>
<evidence type="ECO:0000256" key="7">
    <source>
        <dbReference type="ARBA" id="ARBA00022603"/>
    </source>
</evidence>
<dbReference type="NCBIfam" id="TIGR00046">
    <property type="entry name" value="RsmE family RNA methyltransferase"/>
    <property type="match status" value="1"/>
</dbReference>
<dbReference type="InterPro" id="IPR029026">
    <property type="entry name" value="tRNA_m1G_MTases_N"/>
</dbReference>
<organism evidence="15 16">
    <name type="scientific">Jeotgalibaca dankookensis</name>
    <dbReference type="NCBI Taxonomy" id="708126"/>
    <lineage>
        <taxon>Bacteria</taxon>
        <taxon>Bacillati</taxon>
        <taxon>Bacillota</taxon>
        <taxon>Bacilli</taxon>
        <taxon>Lactobacillales</taxon>
        <taxon>Carnobacteriaceae</taxon>
        <taxon>Jeotgalibaca</taxon>
    </lineage>
</organism>
<dbReference type="SUPFAM" id="SSF88697">
    <property type="entry name" value="PUA domain-like"/>
    <property type="match status" value="1"/>
</dbReference>
<evidence type="ECO:0000313" key="15">
    <source>
        <dbReference type="EMBL" id="AQS53270.1"/>
    </source>
</evidence>
<protein>
    <recommendedName>
        <fullName evidence="4 12">Ribosomal RNA small subunit methyltransferase E</fullName>
        <ecNumber evidence="3 12">2.1.1.193</ecNumber>
    </recommendedName>
</protein>
<dbReference type="OrthoDB" id="9815641at2"/>
<feature type="domain" description="Ribosomal RNA small subunit methyltransferase E methyltransferase" evidence="13">
    <location>
        <begin position="75"/>
        <end position="245"/>
    </location>
</feature>
<dbReference type="RefSeq" id="WP_062471689.1">
    <property type="nucleotide sequence ID" value="NZ_BBYN01000033.1"/>
</dbReference>
<dbReference type="PIRSF" id="PIRSF015601">
    <property type="entry name" value="MTase_slr0722"/>
    <property type="match status" value="1"/>
</dbReference>
<evidence type="ECO:0000256" key="1">
    <source>
        <dbReference type="ARBA" id="ARBA00004496"/>
    </source>
</evidence>
<feature type="domain" description="Ribosomal RNA small subunit methyltransferase E PUA-like" evidence="14">
    <location>
        <begin position="20"/>
        <end position="63"/>
    </location>
</feature>
<evidence type="ECO:0000256" key="8">
    <source>
        <dbReference type="ARBA" id="ARBA00022679"/>
    </source>
</evidence>
<evidence type="ECO:0000313" key="16">
    <source>
        <dbReference type="Proteomes" id="UP000188993"/>
    </source>
</evidence>
<evidence type="ECO:0000256" key="2">
    <source>
        <dbReference type="ARBA" id="ARBA00005528"/>
    </source>
</evidence>
<evidence type="ECO:0000256" key="9">
    <source>
        <dbReference type="ARBA" id="ARBA00022691"/>
    </source>
</evidence>
<dbReference type="GO" id="GO:0005737">
    <property type="term" value="C:cytoplasm"/>
    <property type="evidence" value="ECO:0007669"/>
    <property type="project" value="UniProtKB-SubCell"/>
</dbReference>
<keyword evidence="9 12" id="KW-0949">S-adenosyl-L-methionine</keyword>
<evidence type="ECO:0000256" key="11">
    <source>
        <dbReference type="ARBA" id="ARBA00047944"/>
    </source>
</evidence>
<evidence type="ECO:0000256" key="5">
    <source>
        <dbReference type="ARBA" id="ARBA00022490"/>
    </source>
</evidence>
<proteinExistence type="inferred from homology"/>
<dbReference type="FunFam" id="3.40.1280.10:FF:000020">
    <property type="entry name" value="Ribosomal RNA small subunit methyltransferase E"/>
    <property type="match status" value="1"/>
</dbReference>
<dbReference type="CDD" id="cd18084">
    <property type="entry name" value="RsmE-like"/>
    <property type="match status" value="1"/>
</dbReference>
<comment type="catalytic activity">
    <reaction evidence="11 12">
        <text>uridine(1498) in 16S rRNA + S-adenosyl-L-methionine = N(3)-methyluridine(1498) in 16S rRNA + S-adenosyl-L-homocysteine + H(+)</text>
        <dbReference type="Rhea" id="RHEA:42920"/>
        <dbReference type="Rhea" id="RHEA-COMP:10283"/>
        <dbReference type="Rhea" id="RHEA-COMP:10284"/>
        <dbReference type="ChEBI" id="CHEBI:15378"/>
        <dbReference type="ChEBI" id="CHEBI:57856"/>
        <dbReference type="ChEBI" id="CHEBI:59789"/>
        <dbReference type="ChEBI" id="CHEBI:65315"/>
        <dbReference type="ChEBI" id="CHEBI:74502"/>
        <dbReference type="EC" id="2.1.1.193"/>
    </reaction>
</comment>
<dbReference type="KEGG" id="jda:BW727_100877"/>
<name>A0A1S6IP77_9LACT</name>
<dbReference type="PANTHER" id="PTHR30027:SF3">
    <property type="entry name" value="16S RRNA (URACIL(1498)-N(3))-METHYLTRANSFERASE"/>
    <property type="match status" value="1"/>
</dbReference>
<dbReference type="InterPro" id="IPR046887">
    <property type="entry name" value="RsmE_PUA-like"/>
</dbReference>
<evidence type="ECO:0000259" key="13">
    <source>
        <dbReference type="Pfam" id="PF04452"/>
    </source>
</evidence>
<keyword evidence="8 12" id="KW-0808">Transferase</keyword>
<evidence type="ECO:0000256" key="3">
    <source>
        <dbReference type="ARBA" id="ARBA00012328"/>
    </source>
</evidence>
<keyword evidence="16" id="KW-1185">Reference proteome</keyword>